<dbReference type="STRING" id="1328760.A0A165FEP3"/>
<dbReference type="Pfam" id="PF13358">
    <property type="entry name" value="DDE_3"/>
    <property type="match status" value="1"/>
</dbReference>
<dbReference type="InterPro" id="IPR036397">
    <property type="entry name" value="RNaseH_sf"/>
</dbReference>
<reference evidence="2 3" key="1">
    <citation type="journal article" date="2016" name="Fungal Biol.">
        <title>The genome of Xylona heveae provides a window into fungal endophytism.</title>
        <authorList>
            <person name="Gazis R."/>
            <person name="Kuo A."/>
            <person name="Riley R."/>
            <person name="LaButti K."/>
            <person name="Lipzen A."/>
            <person name="Lin J."/>
            <person name="Amirebrahimi M."/>
            <person name="Hesse C.N."/>
            <person name="Spatafora J.W."/>
            <person name="Henrissat B."/>
            <person name="Hainaut M."/>
            <person name="Grigoriev I.V."/>
            <person name="Hibbett D.S."/>
        </authorList>
    </citation>
    <scope>NUCLEOTIDE SEQUENCE [LARGE SCALE GENOMIC DNA]</scope>
    <source>
        <strain evidence="2 3">TC161</strain>
    </source>
</reference>
<organism evidence="2 3">
    <name type="scientific">Xylona heveae (strain CBS 132557 / TC161)</name>
    <dbReference type="NCBI Taxonomy" id="1328760"/>
    <lineage>
        <taxon>Eukaryota</taxon>
        <taxon>Fungi</taxon>
        <taxon>Dikarya</taxon>
        <taxon>Ascomycota</taxon>
        <taxon>Pezizomycotina</taxon>
        <taxon>Xylonomycetes</taxon>
        <taxon>Xylonales</taxon>
        <taxon>Xylonaceae</taxon>
        <taxon>Xylona</taxon>
    </lineage>
</organism>
<proteinExistence type="predicted"/>
<evidence type="ECO:0000259" key="1">
    <source>
        <dbReference type="Pfam" id="PF13358"/>
    </source>
</evidence>
<accession>A0A165FEP3</accession>
<evidence type="ECO:0000313" key="3">
    <source>
        <dbReference type="Proteomes" id="UP000076632"/>
    </source>
</evidence>
<dbReference type="RefSeq" id="XP_018186446.1">
    <property type="nucleotide sequence ID" value="XM_018329643.1"/>
</dbReference>
<name>A0A165FEP3_XYLHT</name>
<dbReference type="GO" id="GO:0003676">
    <property type="term" value="F:nucleic acid binding"/>
    <property type="evidence" value="ECO:0007669"/>
    <property type="project" value="InterPro"/>
</dbReference>
<feature type="domain" description="Tc1-like transposase DDE" evidence="1">
    <location>
        <begin position="4"/>
        <end position="58"/>
    </location>
</feature>
<dbReference type="OrthoDB" id="5410741at2759"/>
<sequence length="105" mass="12792">LQEDNDGSHRTRSLHNLVRAFKESQGILYFNDWPTHSPDLNVIENIWRILKQWVKQWKPQTPQQLWEAIIIEWDKITYKEINQYIKQMPQRIAECIDRKGLQTQY</sequence>
<dbReference type="GeneID" id="28894780"/>
<dbReference type="OMA" id="AVCWFQT"/>
<feature type="non-terminal residue" evidence="2">
    <location>
        <position position="1"/>
    </location>
</feature>
<gene>
    <name evidence="2" type="ORF">L228DRAFT_202349</name>
</gene>
<dbReference type="Proteomes" id="UP000076632">
    <property type="component" value="Unassembled WGS sequence"/>
</dbReference>
<dbReference type="AlphaFoldDB" id="A0A165FEP3"/>
<dbReference type="Gene3D" id="3.30.420.10">
    <property type="entry name" value="Ribonuclease H-like superfamily/Ribonuclease H"/>
    <property type="match status" value="1"/>
</dbReference>
<dbReference type="InterPro" id="IPR038717">
    <property type="entry name" value="Tc1-like_DDE_dom"/>
</dbReference>
<dbReference type="InParanoid" id="A0A165FEP3"/>
<feature type="non-terminal residue" evidence="2">
    <location>
        <position position="105"/>
    </location>
</feature>
<evidence type="ECO:0000313" key="2">
    <source>
        <dbReference type="EMBL" id="KZF20891.1"/>
    </source>
</evidence>
<keyword evidence="3" id="KW-1185">Reference proteome</keyword>
<protein>
    <recommendedName>
        <fullName evidence="1">Tc1-like transposase DDE domain-containing protein</fullName>
    </recommendedName>
</protein>
<dbReference type="EMBL" id="KV407462">
    <property type="protein sequence ID" value="KZF20891.1"/>
    <property type="molecule type" value="Genomic_DNA"/>
</dbReference>